<reference evidence="5 6" key="1">
    <citation type="submission" date="2019-03" db="EMBL/GenBank/DDBJ databases">
        <title>Genomic Encyclopedia of Type Strains, Phase IV (KMG-IV): sequencing the most valuable type-strain genomes for metagenomic binning, comparative biology and taxonomic classification.</title>
        <authorList>
            <person name="Goeker M."/>
        </authorList>
    </citation>
    <scope>NUCLEOTIDE SEQUENCE [LARGE SCALE GENOMIC DNA]</scope>
    <source>
        <strain evidence="5 6">DSM 18401</strain>
    </source>
</reference>
<evidence type="ECO:0000313" key="5">
    <source>
        <dbReference type="EMBL" id="TCN46429.1"/>
    </source>
</evidence>
<dbReference type="PROSITE" id="PS01124">
    <property type="entry name" value="HTH_ARAC_FAMILY_2"/>
    <property type="match status" value="1"/>
</dbReference>
<dbReference type="AlphaFoldDB" id="A0A4R2D508"/>
<keyword evidence="3" id="KW-0804">Transcription</keyword>
<dbReference type="PANTHER" id="PTHR43280">
    <property type="entry name" value="ARAC-FAMILY TRANSCRIPTIONAL REGULATOR"/>
    <property type="match status" value="1"/>
</dbReference>
<feature type="domain" description="HTH araC/xylS-type" evidence="4">
    <location>
        <begin position="185"/>
        <end position="283"/>
    </location>
</feature>
<evidence type="ECO:0000256" key="1">
    <source>
        <dbReference type="ARBA" id="ARBA00023015"/>
    </source>
</evidence>
<name>A0A4R2D508_SHIGR</name>
<dbReference type="InterPro" id="IPR020449">
    <property type="entry name" value="Tscrpt_reg_AraC-type_HTH"/>
</dbReference>
<evidence type="ECO:0000313" key="6">
    <source>
        <dbReference type="Proteomes" id="UP000295351"/>
    </source>
</evidence>
<keyword evidence="6" id="KW-1185">Reference proteome</keyword>
<dbReference type="EMBL" id="SLVX01000004">
    <property type="protein sequence ID" value="TCN46429.1"/>
    <property type="molecule type" value="Genomic_DNA"/>
</dbReference>
<dbReference type="Gene3D" id="1.10.10.60">
    <property type="entry name" value="Homeodomain-like"/>
    <property type="match status" value="1"/>
</dbReference>
<dbReference type="InterPro" id="IPR009057">
    <property type="entry name" value="Homeodomain-like_sf"/>
</dbReference>
<protein>
    <submittedName>
        <fullName evidence="5">AraC family transcriptional regulator</fullName>
    </submittedName>
</protein>
<dbReference type="RefSeq" id="WP_133033829.1">
    <property type="nucleotide sequence ID" value="NZ_BAABEI010000012.1"/>
</dbReference>
<dbReference type="PRINTS" id="PR00032">
    <property type="entry name" value="HTHARAC"/>
</dbReference>
<dbReference type="GO" id="GO:0043565">
    <property type="term" value="F:sequence-specific DNA binding"/>
    <property type="evidence" value="ECO:0007669"/>
    <property type="project" value="InterPro"/>
</dbReference>
<comment type="caution">
    <text evidence="5">The sequence shown here is derived from an EMBL/GenBank/DDBJ whole genome shotgun (WGS) entry which is preliminary data.</text>
</comment>
<dbReference type="PANTHER" id="PTHR43280:SF32">
    <property type="entry name" value="TRANSCRIPTIONAL REGULATORY PROTEIN"/>
    <property type="match status" value="1"/>
</dbReference>
<dbReference type="SUPFAM" id="SSF46689">
    <property type="entry name" value="Homeodomain-like"/>
    <property type="match status" value="1"/>
</dbReference>
<evidence type="ECO:0000259" key="4">
    <source>
        <dbReference type="PROSITE" id="PS01124"/>
    </source>
</evidence>
<keyword evidence="2" id="KW-0238">DNA-binding</keyword>
<accession>A0A4R2D508</accession>
<dbReference type="SMART" id="SM00342">
    <property type="entry name" value="HTH_ARAC"/>
    <property type="match status" value="1"/>
</dbReference>
<dbReference type="Pfam" id="PF12833">
    <property type="entry name" value="HTH_18"/>
    <property type="match status" value="1"/>
</dbReference>
<dbReference type="Proteomes" id="UP000295351">
    <property type="component" value="Unassembled WGS sequence"/>
</dbReference>
<evidence type="ECO:0000256" key="2">
    <source>
        <dbReference type="ARBA" id="ARBA00023125"/>
    </source>
</evidence>
<sequence length="299" mass="32283">MPFQDALAPQHRAAATTPPLPTEARLFRGALSQSGWTFRGGRNRVFLLLSGSGRVSLGPADLGLSGPSIVWAPAGERGTVLFDAGAEGAALAIPELALGPAMPTGAIFADVRDAIARPILGAKLALADARKMLQTVETIEAELRENAAGMQEVVRHHLALLLIAIWRRANPATEKPKPSPRATVRSFLHLVELHMREQWPLAHYAAVLGVTPDRLNTAVRRATGRSPMELIHARLMMEAEMLLDGSSLQIAEVAEALGFRDAAYFSRFFKRLAGVSPRARRAGLASRQVRAETSYAAWP</sequence>
<dbReference type="GO" id="GO:0003700">
    <property type="term" value="F:DNA-binding transcription factor activity"/>
    <property type="evidence" value="ECO:0007669"/>
    <property type="project" value="InterPro"/>
</dbReference>
<organism evidence="5 6">
    <name type="scientific">Shinella granuli</name>
    <dbReference type="NCBI Taxonomy" id="323621"/>
    <lineage>
        <taxon>Bacteria</taxon>
        <taxon>Pseudomonadati</taxon>
        <taxon>Pseudomonadota</taxon>
        <taxon>Alphaproteobacteria</taxon>
        <taxon>Hyphomicrobiales</taxon>
        <taxon>Rhizobiaceae</taxon>
        <taxon>Shinella</taxon>
    </lineage>
</organism>
<gene>
    <name evidence="5" type="ORF">EV665_104102</name>
</gene>
<evidence type="ECO:0000256" key="3">
    <source>
        <dbReference type="ARBA" id="ARBA00023163"/>
    </source>
</evidence>
<keyword evidence="1" id="KW-0805">Transcription regulation</keyword>
<dbReference type="InterPro" id="IPR018060">
    <property type="entry name" value="HTH_AraC"/>
</dbReference>
<proteinExistence type="predicted"/>